<evidence type="ECO:0000313" key="4">
    <source>
        <dbReference type="Proteomes" id="UP001152607"/>
    </source>
</evidence>
<feature type="compositionally biased region" description="Low complexity" evidence="1">
    <location>
        <begin position="285"/>
        <end position="300"/>
    </location>
</feature>
<proteinExistence type="predicted"/>
<feature type="region of interest" description="Disordered" evidence="1">
    <location>
        <begin position="285"/>
        <end position="308"/>
    </location>
</feature>
<evidence type="ECO:0008006" key="5">
    <source>
        <dbReference type="Google" id="ProtNLM"/>
    </source>
</evidence>
<dbReference type="Proteomes" id="UP001152607">
    <property type="component" value="Unassembled WGS sequence"/>
</dbReference>
<feature type="signal peptide" evidence="2">
    <location>
        <begin position="1"/>
        <end position="20"/>
    </location>
</feature>
<dbReference type="EMBL" id="CAOQHR010000008">
    <property type="protein sequence ID" value="CAI6338050.1"/>
    <property type="molecule type" value="Genomic_DNA"/>
</dbReference>
<protein>
    <recommendedName>
        <fullName evidence="5">Jacalin-type lectin domain-containing protein</fullName>
    </recommendedName>
</protein>
<evidence type="ECO:0000256" key="2">
    <source>
        <dbReference type="SAM" id="SignalP"/>
    </source>
</evidence>
<organism evidence="3 4">
    <name type="scientific">Periconia digitata</name>
    <dbReference type="NCBI Taxonomy" id="1303443"/>
    <lineage>
        <taxon>Eukaryota</taxon>
        <taxon>Fungi</taxon>
        <taxon>Dikarya</taxon>
        <taxon>Ascomycota</taxon>
        <taxon>Pezizomycotina</taxon>
        <taxon>Dothideomycetes</taxon>
        <taxon>Pleosporomycetidae</taxon>
        <taxon>Pleosporales</taxon>
        <taxon>Massarineae</taxon>
        <taxon>Periconiaceae</taxon>
        <taxon>Periconia</taxon>
    </lineage>
</organism>
<sequence>MRFLLFASTVALSLFGSVIAGNDGCGSGKEMMIDAPVGKPLGQNRESDKFCDARWQDGNVITGIRVWWMKFQIKAVQFRFAGNDWGDVHGDNSDSSDEQYKEKTWGEDDTIEMELWNNKPDDGDPMDAVGKIRITQSGKEDFNAGGSKIASDSMKINTGSGKLLAVMGAAAADGHVSSLVFHFLKSSIKSMQITKIDLKNDFDEWAKDKKNGPQRVRKDEQWHVNMEPLGSANDKITLEQVSSTSQSKTLTRSSTRTFGYHMDVSIEAGIEFEGIGGIKTTMSTGFEESESSTTTESNTEGSEDGVKRTTTVEVAPQKARLCTLTDEGGQFDSPYTATIKATLENGKYFEYKSGGEYVSVQWSKGVSRCEASVPLKEAPKSALEQKPKKSYRLARFISAA</sequence>
<name>A0A9W4UL98_9PLEO</name>
<keyword evidence="2" id="KW-0732">Signal</keyword>
<evidence type="ECO:0000313" key="3">
    <source>
        <dbReference type="EMBL" id="CAI6338050.1"/>
    </source>
</evidence>
<evidence type="ECO:0000256" key="1">
    <source>
        <dbReference type="SAM" id="MobiDB-lite"/>
    </source>
</evidence>
<comment type="caution">
    <text evidence="3">The sequence shown here is derived from an EMBL/GenBank/DDBJ whole genome shotgun (WGS) entry which is preliminary data.</text>
</comment>
<dbReference type="SUPFAM" id="SSF56973">
    <property type="entry name" value="Aerolisin/ETX pore-forming domain"/>
    <property type="match status" value="1"/>
</dbReference>
<dbReference type="OrthoDB" id="3758675at2759"/>
<gene>
    <name evidence="3" type="ORF">PDIGIT_LOCUS11172</name>
</gene>
<keyword evidence="4" id="KW-1185">Reference proteome</keyword>
<dbReference type="AlphaFoldDB" id="A0A9W4UL98"/>
<accession>A0A9W4UL98</accession>
<feature type="chain" id="PRO_5040769419" description="Jacalin-type lectin domain-containing protein" evidence="2">
    <location>
        <begin position="21"/>
        <end position="400"/>
    </location>
</feature>
<dbReference type="Gene3D" id="2.170.15.10">
    <property type="entry name" value="Proaerolysin, chain A, domain 3"/>
    <property type="match status" value="1"/>
</dbReference>
<reference evidence="3" key="1">
    <citation type="submission" date="2023-01" db="EMBL/GenBank/DDBJ databases">
        <authorList>
            <person name="Van Ghelder C."/>
            <person name="Rancurel C."/>
        </authorList>
    </citation>
    <scope>NUCLEOTIDE SEQUENCE</scope>
    <source>
        <strain evidence="3">CNCM I-4278</strain>
    </source>
</reference>